<evidence type="ECO:0000256" key="6">
    <source>
        <dbReference type="ARBA" id="ARBA00023143"/>
    </source>
</evidence>
<reference evidence="10 11" key="1">
    <citation type="submission" date="2017-08" db="EMBL/GenBank/DDBJ databases">
        <title>Draft Genome Sequence of Loktanella cinnabarina Strain XM1, Isolated from Coastal Surface Water.</title>
        <authorList>
            <person name="Ma R."/>
            <person name="Wang J."/>
            <person name="Wang Q."/>
            <person name="Ma Z."/>
            <person name="Li J."/>
            <person name="Chen L."/>
        </authorList>
    </citation>
    <scope>NUCLEOTIDE SEQUENCE [LARGE SCALE GENOMIC DNA]</scope>
    <source>
        <strain evidence="10 11">XM1</strain>
    </source>
</reference>
<feature type="domain" description="Flagellar hook-associated protein FlgK helical" evidence="9">
    <location>
        <begin position="97"/>
        <end position="300"/>
    </location>
</feature>
<evidence type="ECO:0000313" key="10">
    <source>
        <dbReference type="EMBL" id="PHP27921.1"/>
    </source>
</evidence>
<organism evidence="10 11">
    <name type="scientific">Limimaricola cinnabarinus</name>
    <dbReference type="NCBI Taxonomy" id="1125964"/>
    <lineage>
        <taxon>Bacteria</taxon>
        <taxon>Pseudomonadati</taxon>
        <taxon>Pseudomonadota</taxon>
        <taxon>Alphaproteobacteria</taxon>
        <taxon>Rhodobacterales</taxon>
        <taxon>Paracoccaceae</taxon>
        <taxon>Limimaricola</taxon>
    </lineage>
</organism>
<dbReference type="Pfam" id="PF06429">
    <property type="entry name" value="Flg_bbr_C"/>
    <property type="match status" value="1"/>
</dbReference>
<protein>
    <recommendedName>
        <fullName evidence="4 7">Flagellar hook-associated protein 1</fullName>
        <shortName evidence="7">HAP1</shortName>
    </recommendedName>
</protein>
<accession>A0A2G1MGN8</accession>
<evidence type="ECO:0000256" key="7">
    <source>
        <dbReference type="RuleBase" id="RU362065"/>
    </source>
</evidence>
<dbReference type="InterPro" id="IPR010930">
    <property type="entry name" value="Flg_bb/hook_C_dom"/>
</dbReference>
<evidence type="ECO:0000256" key="1">
    <source>
        <dbReference type="ARBA" id="ARBA00004365"/>
    </source>
</evidence>
<dbReference type="InterPro" id="IPR053927">
    <property type="entry name" value="FlgK_helical"/>
</dbReference>
<evidence type="ECO:0000256" key="3">
    <source>
        <dbReference type="ARBA" id="ARBA00009677"/>
    </source>
</evidence>
<dbReference type="GO" id="GO:0005198">
    <property type="term" value="F:structural molecule activity"/>
    <property type="evidence" value="ECO:0007669"/>
    <property type="project" value="UniProtKB-UniRule"/>
</dbReference>
<dbReference type="Proteomes" id="UP000221860">
    <property type="component" value="Unassembled WGS sequence"/>
</dbReference>
<evidence type="ECO:0000259" key="9">
    <source>
        <dbReference type="Pfam" id="PF22638"/>
    </source>
</evidence>
<dbReference type="InterPro" id="IPR002371">
    <property type="entry name" value="FlgK"/>
</dbReference>
<evidence type="ECO:0000313" key="11">
    <source>
        <dbReference type="Proteomes" id="UP000221860"/>
    </source>
</evidence>
<dbReference type="NCBIfam" id="TIGR02492">
    <property type="entry name" value="flgK_ends"/>
    <property type="match status" value="1"/>
</dbReference>
<dbReference type="GO" id="GO:0009424">
    <property type="term" value="C:bacterial-type flagellum hook"/>
    <property type="evidence" value="ECO:0007669"/>
    <property type="project" value="UniProtKB-UniRule"/>
</dbReference>
<evidence type="ECO:0000256" key="2">
    <source>
        <dbReference type="ARBA" id="ARBA00004613"/>
    </source>
</evidence>
<keyword evidence="6 7" id="KW-0975">Bacterial flagellum</keyword>
<keyword evidence="11" id="KW-1185">Reference proteome</keyword>
<dbReference type="OrthoDB" id="7181295at2"/>
<comment type="subcellular location">
    <subcellularLocation>
        <location evidence="1 7">Bacterial flagellum</location>
    </subcellularLocation>
    <subcellularLocation>
        <location evidence="2 7">Secreted</location>
    </subcellularLocation>
</comment>
<comment type="caution">
    <text evidence="10">The sequence shown here is derived from an EMBL/GenBank/DDBJ whole genome shotgun (WGS) entry which is preliminary data.</text>
</comment>
<comment type="similarity">
    <text evidence="3 7">Belongs to the flagella basal body rod proteins family.</text>
</comment>
<evidence type="ECO:0000256" key="4">
    <source>
        <dbReference type="ARBA" id="ARBA00016244"/>
    </source>
</evidence>
<dbReference type="GO" id="GO:0044780">
    <property type="term" value="P:bacterial-type flagellum assembly"/>
    <property type="evidence" value="ECO:0007669"/>
    <property type="project" value="InterPro"/>
</dbReference>
<feature type="domain" description="Flagellar basal-body/hook protein C-terminal" evidence="8">
    <location>
        <begin position="432"/>
        <end position="467"/>
    </location>
</feature>
<evidence type="ECO:0000256" key="5">
    <source>
        <dbReference type="ARBA" id="ARBA00022525"/>
    </source>
</evidence>
<dbReference type="AlphaFoldDB" id="A0A2G1MGN8"/>
<proteinExistence type="inferred from homology"/>
<dbReference type="Pfam" id="PF22638">
    <property type="entry name" value="FlgK_D1"/>
    <property type="match status" value="1"/>
</dbReference>
<dbReference type="EMBL" id="NQWH01000010">
    <property type="protein sequence ID" value="PHP27921.1"/>
    <property type="molecule type" value="Genomic_DNA"/>
</dbReference>
<name>A0A2G1MGN8_9RHOB</name>
<dbReference type="SUPFAM" id="SSF64518">
    <property type="entry name" value="Phase 1 flagellin"/>
    <property type="match status" value="1"/>
</dbReference>
<dbReference type="PRINTS" id="PR01005">
    <property type="entry name" value="FLGHOOKAP1"/>
</dbReference>
<keyword evidence="10" id="KW-0282">Flagellum</keyword>
<keyword evidence="10" id="KW-0966">Cell projection</keyword>
<keyword evidence="5 7" id="KW-0964">Secreted</keyword>
<keyword evidence="10" id="KW-0969">Cilium</keyword>
<dbReference type="RefSeq" id="WP_099276125.1">
    <property type="nucleotide sequence ID" value="NZ_KZ304956.1"/>
</dbReference>
<dbReference type="PANTHER" id="PTHR30033">
    <property type="entry name" value="FLAGELLAR HOOK-ASSOCIATED PROTEIN 1"/>
    <property type="match status" value="1"/>
</dbReference>
<evidence type="ECO:0000259" key="8">
    <source>
        <dbReference type="Pfam" id="PF06429"/>
    </source>
</evidence>
<sequence length="471" mass="48446">MSITSAFAMARSGLAATESRAGLTSGNIANATTEGYAKRSAPLTSQGGGGVAVSGIQRATEARLEQAHRIEISRVAGQQATAAALESYAATLGGIGEGSNLSDRLSKLQVGLDALAANPAEPAIQQDALRAATGFATGLADTAEALERVREQTASAVVSDVATVNETLREVVELNTRISAEPGATPRRAGLEDSLSKTLDGLAEMLDLRVSRDERGRISVAMPGGAMLVENDAAHELEYDVTEASLSVNGVDVTPGVAGARGSQEGRLAGRLELLGDALPRMQAQLDTLAGAVIQGFEAADASLAPGQPGLFTDGKNAFDPEQVEGLARRIAINPAAREDQGGGAWRLRDGMGAAAPGPTGYTGQADAFSQALAGEMSFDAKAGLGASATASDFVGSLLSEQQALRNDARDRAESLGAGRDAAARTRAAVQGVNIDEELQQLMLIEQSYAANATVMRTLDEMMDTLLAAVR</sequence>
<dbReference type="PANTHER" id="PTHR30033:SF2">
    <property type="entry name" value="FLAGELLAR HOOK PROTEIN"/>
    <property type="match status" value="1"/>
</dbReference>
<gene>
    <name evidence="7 10" type="primary">flgK</name>
    <name evidence="10" type="ORF">CJ301_08000</name>
</gene>
<dbReference type="GO" id="GO:0005576">
    <property type="term" value="C:extracellular region"/>
    <property type="evidence" value="ECO:0007669"/>
    <property type="project" value="UniProtKB-SubCell"/>
</dbReference>